<dbReference type="Pfam" id="PF12717">
    <property type="entry name" value="Cnd1"/>
    <property type="match status" value="1"/>
</dbReference>
<evidence type="ECO:0000256" key="5">
    <source>
        <dbReference type="ARBA" id="ARBA00023306"/>
    </source>
</evidence>
<dbReference type="InterPro" id="IPR006571">
    <property type="entry name" value="TLDc_dom"/>
</dbReference>
<evidence type="ECO:0000256" key="1">
    <source>
        <dbReference type="ARBA" id="ARBA00004123"/>
    </source>
</evidence>
<dbReference type="SMART" id="SM00584">
    <property type="entry name" value="TLDc"/>
    <property type="match status" value="1"/>
</dbReference>
<keyword evidence="2" id="KW-0132">Cell division</keyword>
<dbReference type="GO" id="GO:0051301">
    <property type="term" value="P:cell division"/>
    <property type="evidence" value="ECO:0007669"/>
    <property type="project" value="UniProtKB-KW"/>
</dbReference>
<comment type="subcellular location">
    <subcellularLocation>
        <location evidence="1">Nucleus</location>
    </subcellularLocation>
</comment>
<dbReference type="OMA" id="YCENTAF"/>
<dbReference type="Pfam" id="PF07534">
    <property type="entry name" value="TLD"/>
    <property type="match status" value="1"/>
</dbReference>
<dbReference type="PANTHER" id="PTHR14222">
    <property type="entry name" value="CONDENSIN"/>
    <property type="match status" value="1"/>
</dbReference>
<dbReference type="GO" id="GO:0005634">
    <property type="term" value="C:nucleus"/>
    <property type="evidence" value="ECO:0007669"/>
    <property type="project" value="UniProtKB-SubCell"/>
</dbReference>
<dbReference type="GO" id="GO:0042393">
    <property type="term" value="F:histone binding"/>
    <property type="evidence" value="ECO:0007669"/>
    <property type="project" value="TreeGrafter"/>
</dbReference>
<keyword evidence="3" id="KW-0498">Mitosis</keyword>
<comment type="caution">
    <text evidence="8">The sequence shown here is derived from an EMBL/GenBank/DDBJ whole genome shotgun (WGS) entry which is preliminary data.</text>
</comment>
<evidence type="ECO:0000259" key="7">
    <source>
        <dbReference type="PROSITE" id="PS51886"/>
    </source>
</evidence>
<dbReference type="Proteomes" id="UP000688137">
    <property type="component" value="Unassembled WGS sequence"/>
</dbReference>
<evidence type="ECO:0000313" key="9">
    <source>
        <dbReference type="Proteomes" id="UP000688137"/>
    </source>
</evidence>
<evidence type="ECO:0000256" key="6">
    <source>
        <dbReference type="SAM" id="MobiDB-lite"/>
    </source>
</evidence>
<feature type="region of interest" description="Disordered" evidence="6">
    <location>
        <begin position="1536"/>
        <end position="1556"/>
    </location>
</feature>
<keyword evidence="4" id="KW-0539">Nucleus</keyword>
<sequence>MGNCYDSRKNTVILAFDQAEYTQLNSQFQYYCELSSETRDIKQLNQRSFEDIFSENPTFGIKLFKFLELYSGSEGYVKKEPLFEFLELLVKDVQTTVPVFKNLERFELMSLITLQNYKYVKTKEELAQLQLTYLDTLNVIKDIIKMYQHTQKNTPTNEKYIKSLIDQLYKNESGSLSWIQLMDFISKQMPGAKYLIKKYFQAKFMGKQFNVYIIQQIKNQNTIPVINTPSYFVTDELFFQLLLSTQSVLTDCNQLTLLYSNVAHQGGFNQMVQSLKDCKLPTIMFFQHEEKYEQKIKQQIFGALTNLRWYDTKQYFGTKKDCIFSLYPYFKIYRSKKRGEQNYCFLDSNKGIGFGGKNGEGYRIWIDKNLQNSYCTQTDDSYENGPLILPYVKKLQINIIEIWAIQHPTDENDENFDIKIDLKDPLLQKQDDIQFQNSNADFYWVQQQKTDQRHSGYYWENSNLSEYPSIQFDNSLYNSLKTKDSRLILRQMRSAIEEFNQNKHFDSETFTILYYGIQQLQKDDILEFLEKEVLKRQDVLEFEILQMKFLQATLDDQNKNRKEYLYQLQKEILISFDQYDKHGQMGIETILQFYKTKIKENDIKQYLQNQAKKIIRKENLHNYIKNRLIQIVFNSEDCDQQISDLLIYCENTAFVTQFITILAQHSLEILQNESNSLKQVSKVFERVSAQLPNLFNQNLPVFLQFYDSECYCLRNAINTIITNILTEHLNPSKVEQDIEMKENQLNQRLFLIQKLSSRIIDKNAYARVHTLKMLRVVCSQNLIPPNVQLMMFPLVIARVQDVSSMVRKAALAFVKQITKFMKNLFVDGLQMQNFMKITDIQEQNQYLGNEIHKTLIAIDQILEDKANAQTEAEFKELEDEENLVVSNLREKKKLQSVFIQYQEFMELLQKLLPNIELLLNSKCITDIYKAISLISFLFKQKIENTDVGIMKMLIHSNNPQIVNKLAKKFYMLFIENDNEQVPINNLIHLLKISSSKEQIYLEELIRYMIKQKMIQESTIEIVWTNFIRNYTANQHEQLNQYSKLVRVTFGQQSNLLTRMKLDQISKIIEGQKKEVNWITVIELAKLIYYLEDKVLVKKYFQQFSLILYFYFGTPNNLWFVACQEILNLIQFLPVPESIYDYIIKKFSFKVFQMGMTPKRSTQDFLEEESTLVFNNQCIQLSQLLFIVGQSALAIILHIDEIENQLTHLRNVEEAKENELDKIQGGCEEEYEYNCVYLQTLCKYSVIQKGFYQNFAPIVLEILTEIEEENVQLSILHKSAGLCLCKFMCLSEQFCEEHIEKVFKLIQNPNSDGIFKNNLIVAIGDLLHRWPNTVTSYCRQLFDGLNNQDFIVKKTSLNMLSHLILNDMIKIKREITDIAMLLTDPDENIQQSAKRFFFQIQKKDSRRILNSLPDIIFSMSNEESNDKYKMFLMNTLKYLDKQTEQLVEKLLRRLKENINEFEVQNIVFTLSKLQMKESLARKFYECYPYYQERLENPQIKEYFQIIIQKLMKCGLNQENKQILLEFEELLNRGETKRRVLGSKNKSQKSTRSHTNSQRSIGYTNILDQLYTQSTEF</sequence>
<dbReference type="PROSITE" id="PS51886">
    <property type="entry name" value="TLDC"/>
    <property type="match status" value="1"/>
</dbReference>
<dbReference type="InterPro" id="IPR026971">
    <property type="entry name" value="CND1/NCAPD3"/>
</dbReference>
<name>A0A8S1KF52_PARPR</name>
<dbReference type="EMBL" id="CAJJDM010000016">
    <property type="protein sequence ID" value="CAD8052395.1"/>
    <property type="molecule type" value="Genomic_DNA"/>
</dbReference>
<evidence type="ECO:0000313" key="8">
    <source>
        <dbReference type="EMBL" id="CAD8052395.1"/>
    </source>
</evidence>
<keyword evidence="9" id="KW-1185">Reference proteome</keyword>
<protein>
    <recommendedName>
        <fullName evidence="7">TLDc domain-containing protein</fullName>
    </recommendedName>
</protein>
<dbReference type="PANTHER" id="PTHR14222:SF2">
    <property type="entry name" value="CONDENSIN COMPLEX SUBUNIT 1"/>
    <property type="match status" value="1"/>
</dbReference>
<accession>A0A8S1KF52</accession>
<dbReference type="InterPro" id="IPR032682">
    <property type="entry name" value="Cnd1_C"/>
</dbReference>
<evidence type="ECO:0000256" key="4">
    <source>
        <dbReference type="ARBA" id="ARBA00023242"/>
    </source>
</evidence>
<gene>
    <name evidence="8" type="ORF">PPRIM_AZ9-3.1.T0190161</name>
</gene>
<dbReference type="GO" id="GO:0010032">
    <property type="term" value="P:meiotic chromosome condensation"/>
    <property type="evidence" value="ECO:0007669"/>
    <property type="project" value="TreeGrafter"/>
</dbReference>
<feature type="domain" description="TLDc" evidence="7">
    <location>
        <begin position="231"/>
        <end position="406"/>
    </location>
</feature>
<evidence type="ECO:0000256" key="2">
    <source>
        <dbReference type="ARBA" id="ARBA00022618"/>
    </source>
</evidence>
<keyword evidence="5" id="KW-0131">Cell cycle</keyword>
<proteinExistence type="predicted"/>
<dbReference type="GO" id="GO:0000779">
    <property type="term" value="C:condensed chromosome, centromeric region"/>
    <property type="evidence" value="ECO:0007669"/>
    <property type="project" value="TreeGrafter"/>
</dbReference>
<organism evidence="8 9">
    <name type="scientific">Paramecium primaurelia</name>
    <dbReference type="NCBI Taxonomy" id="5886"/>
    <lineage>
        <taxon>Eukaryota</taxon>
        <taxon>Sar</taxon>
        <taxon>Alveolata</taxon>
        <taxon>Ciliophora</taxon>
        <taxon>Intramacronucleata</taxon>
        <taxon>Oligohymenophorea</taxon>
        <taxon>Peniculida</taxon>
        <taxon>Parameciidae</taxon>
        <taxon>Paramecium</taxon>
    </lineage>
</organism>
<reference evidence="8" key="1">
    <citation type="submission" date="2021-01" db="EMBL/GenBank/DDBJ databases">
        <authorList>
            <consortium name="Genoscope - CEA"/>
            <person name="William W."/>
        </authorList>
    </citation>
    <scope>NUCLEOTIDE SEQUENCE</scope>
</reference>
<dbReference type="GO" id="GO:0000796">
    <property type="term" value="C:condensin complex"/>
    <property type="evidence" value="ECO:0007669"/>
    <property type="project" value="TreeGrafter"/>
</dbReference>
<dbReference type="GO" id="GO:0007076">
    <property type="term" value="P:mitotic chromosome condensation"/>
    <property type="evidence" value="ECO:0007669"/>
    <property type="project" value="InterPro"/>
</dbReference>
<evidence type="ECO:0000256" key="3">
    <source>
        <dbReference type="ARBA" id="ARBA00022776"/>
    </source>
</evidence>